<reference evidence="1 2" key="1">
    <citation type="journal article" date="2016" name="Front. Microbiol.">
        <title>Single-Cell (Meta-)Genomics of a Dimorphic Candidatus Thiomargarita nelsonii Reveals Genomic Plasticity.</title>
        <authorList>
            <person name="Flood B.E."/>
            <person name="Fliss P."/>
            <person name="Jones D.S."/>
            <person name="Dick G.J."/>
            <person name="Jain S."/>
            <person name="Kaster A.K."/>
            <person name="Winkel M."/>
            <person name="Mussmann M."/>
            <person name="Bailey J."/>
        </authorList>
    </citation>
    <scope>NUCLEOTIDE SEQUENCE [LARGE SCALE GENOMIC DNA]</scope>
    <source>
        <strain evidence="1">Hydrate Ridge</strain>
    </source>
</reference>
<proteinExistence type="predicted"/>
<organism evidence="1 2">
    <name type="scientific">Candidatus Thiomargarita nelsonii</name>
    <dbReference type="NCBI Taxonomy" id="1003181"/>
    <lineage>
        <taxon>Bacteria</taxon>
        <taxon>Pseudomonadati</taxon>
        <taxon>Pseudomonadota</taxon>
        <taxon>Gammaproteobacteria</taxon>
        <taxon>Thiotrichales</taxon>
        <taxon>Thiotrichaceae</taxon>
        <taxon>Thiomargarita</taxon>
    </lineage>
</organism>
<dbReference type="Gene3D" id="3.40.50.1010">
    <property type="entry name" value="5'-nuclease"/>
    <property type="match status" value="1"/>
</dbReference>
<keyword evidence="2" id="KW-1185">Reference proteome</keyword>
<comment type="caution">
    <text evidence="1">The sequence shown here is derived from an EMBL/GenBank/DDBJ whole genome shotgun (WGS) entry which is preliminary data.</text>
</comment>
<dbReference type="EMBL" id="JSZA02000103">
    <property type="protein sequence ID" value="KHD05578.1"/>
    <property type="molecule type" value="Genomic_DNA"/>
</dbReference>
<dbReference type="AlphaFoldDB" id="A0A0A6S0E7"/>
<accession>A0A0A6S0E7</accession>
<dbReference type="InterPro" id="IPR029060">
    <property type="entry name" value="PIN-like_dom_sf"/>
</dbReference>
<evidence type="ECO:0008006" key="3">
    <source>
        <dbReference type="Google" id="ProtNLM"/>
    </source>
</evidence>
<evidence type="ECO:0000313" key="1">
    <source>
        <dbReference type="EMBL" id="KHD05578.1"/>
    </source>
</evidence>
<gene>
    <name evidence="1" type="ORF">PN36_22285</name>
</gene>
<dbReference type="SUPFAM" id="SSF88723">
    <property type="entry name" value="PIN domain-like"/>
    <property type="match status" value="1"/>
</dbReference>
<dbReference type="Proteomes" id="UP000030428">
    <property type="component" value="Unassembled WGS sequence"/>
</dbReference>
<evidence type="ECO:0000313" key="2">
    <source>
        <dbReference type="Proteomes" id="UP000030428"/>
    </source>
</evidence>
<name>A0A0A6S0E7_9GAMM</name>
<sequence>MKPIFVDTSALIALGNKRDAFHLPALRIREELKQTNRHLVTTSAILLGNSFSSVALKPVAIKFIEAIRQSNKWNCIDIDEVILKKGFELKSGG</sequence>
<protein>
    <recommendedName>
        <fullName evidence="3">PIN domain-containing protein</fullName>
    </recommendedName>
</protein>